<sequence length="40" mass="4504">MPTGGKAFYLRVAELVARHNFLMDFLTNMLASKVNKAQYG</sequence>
<dbReference type="EMBL" id="FUIG01000041">
    <property type="protein sequence ID" value="SJM33006.1"/>
    <property type="molecule type" value="Genomic_DNA"/>
</dbReference>
<evidence type="ECO:0000313" key="1">
    <source>
        <dbReference type="EMBL" id="SJM33006.1"/>
    </source>
</evidence>
<protein>
    <submittedName>
        <fullName evidence="1">Uncharacterized protein</fullName>
    </submittedName>
</protein>
<evidence type="ECO:0000313" key="2">
    <source>
        <dbReference type="Proteomes" id="UP000245698"/>
    </source>
</evidence>
<organism evidence="1 2">
    <name type="scientific">Mesorhizobium delmotii</name>
    <dbReference type="NCBI Taxonomy" id="1631247"/>
    <lineage>
        <taxon>Bacteria</taxon>
        <taxon>Pseudomonadati</taxon>
        <taxon>Pseudomonadota</taxon>
        <taxon>Alphaproteobacteria</taxon>
        <taxon>Hyphomicrobiales</taxon>
        <taxon>Phyllobacteriaceae</taxon>
        <taxon>Mesorhizobium</taxon>
    </lineage>
</organism>
<name>A0A2P9APF3_9HYPH</name>
<keyword evidence="2" id="KW-1185">Reference proteome</keyword>
<dbReference type="AlphaFoldDB" id="A0A2P9APF3"/>
<gene>
    <name evidence="1" type="ORF">BQ8482_330141</name>
</gene>
<accession>A0A2P9APF3</accession>
<reference evidence="2" key="1">
    <citation type="submission" date="2016-12" db="EMBL/GenBank/DDBJ databases">
        <authorList>
            <person name="Brunel B."/>
        </authorList>
    </citation>
    <scope>NUCLEOTIDE SEQUENCE [LARGE SCALE GENOMIC DNA]</scope>
</reference>
<dbReference type="Proteomes" id="UP000245698">
    <property type="component" value="Unassembled WGS sequence"/>
</dbReference>
<proteinExistence type="predicted"/>